<dbReference type="PANTHER" id="PTHR30629:SF2">
    <property type="entry name" value="PROPHAGE INTEGRASE INTS-RELATED"/>
    <property type="match status" value="1"/>
</dbReference>
<dbReference type="GO" id="GO:0046718">
    <property type="term" value="P:symbiont entry into host cell"/>
    <property type="evidence" value="ECO:0007669"/>
    <property type="project" value="UniProtKB-KW"/>
</dbReference>
<dbReference type="InterPro" id="IPR057084">
    <property type="entry name" value="Int_N"/>
</dbReference>
<dbReference type="InterPro" id="IPR050808">
    <property type="entry name" value="Phage_Integrase"/>
</dbReference>
<evidence type="ECO:0000313" key="8">
    <source>
        <dbReference type="EMBL" id="SVC34890.1"/>
    </source>
</evidence>
<dbReference type="CDD" id="cd00796">
    <property type="entry name" value="INT_Rci_Hp1_C"/>
    <property type="match status" value="1"/>
</dbReference>
<organism evidence="8">
    <name type="scientific">marine metagenome</name>
    <dbReference type="NCBI Taxonomy" id="408172"/>
    <lineage>
        <taxon>unclassified sequences</taxon>
        <taxon>metagenomes</taxon>
        <taxon>ecological metagenomes</taxon>
    </lineage>
</organism>
<dbReference type="SUPFAM" id="SSF56349">
    <property type="entry name" value="DNA breaking-rejoining enzymes"/>
    <property type="match status" value="1"/>
</dbReference>
<evidence type="ECO:0000256" key="4">
    <source>
        <dbReference type="ARBA" id="ARBA00023172"/>
    </source>
</evidence>
<dbReference type="Gene3D" id="3.30.160.390">
    <property type="entry name" value="Integrase, DNA-binding domain"/>
    <property type="match status" value="1"/>
</dbReference>
<dbReference type="GO" id="GO:0003677">
    <property type="term" value="F:DNA binding"/>
    <property type="evidence" value="ECO:0007669"/>
    <property type="project" value="UniProtKB-KW"/>
</dbReference>
<dbReference type="InterPro" id="IPR013762">
    <property type="entry name" value="Integrase-like_cat_sf"/>
</dbReference>
<evidence type="ECO:0000256" key="1">
    <source>
        <dbReference type="ARBA" id="ARBA00008857"/>
    </source>
</evidence>
<keyword evidence="5" id="KW-1179">Viral genome integration</keyword>
<dbReference type="Pfam" id="PF00589">
    <property type="entry name" value="Phage_integrase"/>
    <property type="match status" value="1"/>
</dbReference>
<sequence>MRKKINFTKVSLTALPLPPTGQRETYHDLKTNGLQIRITSSGVKTFSVFRWVKGSRKPERMTLGRFPDISVEQARSMATEVNATIAKGDNPAEAMRKFRDEPTLGDLFLDYLERHAKVHKKSWMEDQKQFNRYMTKFASRTLSSFQPSDFQRLHHRVGEEHGVYAANRLLSLLRAMFNRAKDWGLWNKDNPTQGIKKFKEKSRDRFLQSDELPKFFQALQNENNETMRDYFLISLLTGARRANVLSMRWAEISFERSEWRIEETKSGEPQTIPLTPEVINVLQERKKLADSVFVFPGKGESGHMVEPKFGWKRIINRAGLKDVRIHDLRRTLGSWQA</sequence>
<keyword evidence="4" id="KW-0233">DNA recombination</keyword>
<dbReference type="InterPro" id="IPR010998">
    <property type="entry name" value="Integrase_recombinase_N"/>
</dbReference>
<dbReference type="PROSITE" id="PS51898">
    <property type="entry name" value="TYR_RECOMBINASE"/>
    <property type="match status" value="1"/>
</dbReference>
<dbReference type="InterPro" id="IPR025166">
    <property type="entry name" value="Integrase_DNA_bind_dom"/>
</dbReference>
<dbReference type="PANTHER" id="PTHR30629">
    <property type="entry name" value="PROPHAGE INTEGRASE"/>
    <property type="match status" value="1"/>
</dbReference>
<keyword evidence="3" id="KW-0238">DNA-binding</keyword>
<proteinExistence type="inferred from homology"/>
<dbReference type="GO" id="GO:0006310">
    <property type="term" value="P:DNA recombination"/>
    <property type="evidence" value="ECO:0007669"/>
    <property type="project" value="UniProtKB-KW"/>
</dbReference>
<keyword evidence="6" id="KW-1160">Virus entry into host cell</keyword>
<dbReference type="GO" id="GO:0075713">
    <property type="term" value="P:establishment of integrated proviral latency"/>
    <property type="evidence" value="ECO:0007669"/>
    <property type="project" value="UniProtKB-KW"/>
</dbReference>
<dbReference type="GO" id="GO:0044826">
    <property type="term" value="P:viral genome integration into host DNA"/>
    <property type="evidence" value="ECO:0007669"/>
    <property type="project" value="UniProtKB-KW"/>
</dbReference>
<dbReference type="Pfam" id="PF13356">
    <property type="entry name" value="Arm-DNA-bind_3"/>
    <property type="match status" value="1"/>
</dbReference>
<accession>A0A382LE19</accession>
<evidence type="ECO:0000256" key="3">
    <source>
        <dbReference type="ARBA" id="ARBA00023125"/>
    </source>
</evidence>
<keyword evidence="2" id="KW-0229">DNA integration</keyword>
<comment type="similarity">
    <text evidence="1">Belongs to the 'phage' integrase family.</text>
</comment>
<reference evidence="8" key="1">
    <citation type="submission" date="2018-05" db="EMBL/GenBank/DDBJ databases">
        <authorList>
            <person name="Lanie J.A."/>
            <person name="Ng W.-L."/>
            <person name="Kazmierczak K.M."/>
            <person name="Andrzejewski T.M."/>
            <person name="Davidsen T.M."/>
            <person name="Wayne K.J."/>
            <person name="Tettelin H."/>
            <person name="Glass J.I."/>
            <person name="Rusch D."/>
            <person name="Podicherti R."/>
            <person name="Tsui H.-C.T."/>
            <person name="Winkler M.E."/>
        </authorList>
    </citation>
    <scope>NUCLEOTIDE SEQUENCE</scope>
</reference>
<dbReference type="InterPro" id="IPR011010">
    <property type="entry name" value="DNA_brk_join_enz"/>
</dbReference>
<gene>
    <name evidence="8" type="ORF">METZ01_LOCUS287744</name>
</gene>
<dbReference type="GO" id="GO:0015074">
    <property type="term" value="P:DNA integration"/>
    <property type="evidence" value="ECO:0007669"/>
    <property type="project" value="UniProtKB-KW"/>
</dbReference>
<evidence type="ECO:0000256" key="6">
    <source>
        <dbReference type="ARBA" id="ARBA00023296"/>
    </source>
</evidence>
<dbReference type="InterPro" id="IPR002104">
    <property type="entry name" value="Integrase_catalytic"/>
</dbReference>
<evidence type="ECO:0000259" key="7">
    <source>
        <dbReference type="PROSITE" id="PS51898"/>
    </source>
</evidence>
<name>A0A382LE19_9ZZZZ</name>
<dbReference type="EMBL" id="UINC01086436">
    <property type="protein sequence ID" value="SVC34890.1"/>
    <property type="molecule type" value="Genomic_DNA"/>
</dbReference>
<evidence type="ECO:0000256" key="5">
    <source>
        <dbReference type="ARBA" id="ARBA00023195"/>
    </source>
</evidence>
<evidence type="ECO:0000256" key="2">
    <source>
        <dbReference type="ARBA" id="ARBA00022908"/>
    </source>
</evidence>
<dbReference type="InterPro" id="IPR038488">
    <property type="entry name" value="Integrase_DNA-bd_sf"/>
</dbReference>
<dbReference type="AlphaFoldDB" id="A0A382LE19"/>
<protein>
    <recommendedName>
        <fullName evidence="7">Tyr recombinase domain-containing protein</fullName>
    </recommendedName>
</protein>
<dbReference type="Gene3D" id="1.10.150.130">
    <property type="match status" value="1"/>
</dbReference>
<feature type="domain" description="Tyr recombinase" evidence="7">
    <location>
        <begin position="202"/>
        <end position="337"/>
    </location>
</feature>
<feature type="non-terminal residue" evidence="8">
    <location>
        <position position="337"/>
    </location>
</feature>
<dbReference type="Gene3D" id="1.10.443.10">
    <property type="entry name" value="Intergrase catalytic core"/>
    <property type="match status" value="1"/>
</dbReference>
<dbReference type="Pfam" id="PF24624">
    <property type="entry name" value="Int_N"/>
    <property type="match status" value="1"/>
</dbReference>